<reference evidence="1 2" key="1">
    <citation type="journal article" date="2018" name="Sci. Rep.">
        <title>Genomic signatures of local adaptation to the degree of environmental predictability in rotifers.</title>
        <authorList>
            <person name="Franch-Gras L."/>
            <person name="Hahn C."/>
            <person name="Garcia-Roger E.M."/>
            <person name="Carmona M.J."/>
            <person name="Serra M."/>
            <person name="Gomez A."/>
        </authorList>
    </citation>
    <scope>NUCLEOTIDE SEQUENCE [LARGE SCALE GENOMIC DNA]</scope>
    <source>
        <strain evidence="1">HYR1</strain>
    </source>
</reference>
<dbReference type="OrthoDB" id="10227195at2759"/>
<name>A0A3M7P315_BRAPC</name>
<comment type="caution">
    <text evidence="1">The sequence shown here is derived from an EMBL/GenBank/DDBJ whole genome shotgun (WGS) entry which is preliminary data.</text>
</comment>
<organism evidence="1 2">
    <name type="scientific">Brachionus plicatilis</name>
    <name type="common">Marine rotifer</name>
    <name type="synonym">Brachionus muelleri</name>
    <dbReference type="NCBI Taxonomy" id="10195"/>
    <lineage>
        <taxon>Eukaryota</taxon>
        <taxon>Metazoa</taxon>
        <taxon>Spiralia</taxon>
        <taxon>Gnathifera</taxon>
        <taxon>Rotifera</taxon>
        <taxon>Eurotatoria</taxon>
        <taxon>Monogononta</taxon>
        <taxon>Pseudotrocha</taxon>
        <taxon>Ploima</taxon>
        <taxon>Brachionidae</taxon>
        <taxon>Brachionus</taxon>
    </lineage>
</organism>
<protein>
    <submittedName>
        <fullName evidence="1">Uncharacterized protein</fullName>
    </submittedName>
</protein>
<sequence>MEQFKTRVPKWGAKIHYSGENDIKLTNTCCIDYFLFSFWCAFKLNKRFLSEIPTLALTEKLKDIIRYVKVNNWDKVREIWVNNFMKLKIKPKNNSISVFGSEGERFIKYITGFQTNTKIQ</sequence>
<dbReference type="EMBL" id="REGN01013840">
    <property type="protein sequence ID" value="RMZ93403.1"/>
    <property type="molecule type" value="Genomic_DNA"/>
</dbReference>
<evidence type="ECO:0000313" key="1">
    <source>
        <dbReference type="EMBL" id="RMZ93403.1"/>
    </source>
</evidence>
<keyword evidence="2" id="KW-1185">Reference proteome</keyword>
<proteinExistence type="predicted"/>
<gene>
    <name evidence="1" type="ORF">BpHYR1_037422</name>
</gene>
<dbReference type="Proteomes" id="UP000276133">
    <property type="component" value="Unassembled WGS sequence"/>
</dbReference>
<dbReference type="AlphaFoldDB" id="A0A3M7P315"/>
<evidence type="ECO:0000313" key="2">
    <source>
        <dbReference type="Proteomes" id="UP000276133"/>
    </source>
</evidence>
<accession>A0A3M7P315</accession>